<evidence type="ECO:0000313" key="2">
    <source>
        <dbReference type="Proteomes" id="UP001202961"/>
    </source>
</evidence>
<dbReference type="Proteomes" id="UP001202961">
    <property type="component" value="Unassembled WGS sequence"/>
</dbReference>
<proteinExistence type="predicted"/>
<gene>
    <name evidence="1" type="primary">tssK</name>
    <name evidence="1" type="ORF">NB063_04530</name>
</gene>
<dbReference type="PANTHER" id="PTHR35566:SF1">
    <property type="entry name" value="TYPE VI SECRETION SYSTEM BASEPLATE COMPONENT TSSK1"/>
    <property type="match status" value="1"/>
</dbReference>
<dbReference type="InterPro" id="IPR010263">
    <property type="entry name" value="T6SS_TssK"/>
</dbReference>
<protein>
    <submittedName>
        <fullName evidence="1">Type VI secretion system baseplate subunit TssK</fullName>
    </submittedName>
</protein>
<organism evidence="1 2">
    <name type="scientific">Aporhodopirellula aestuarii</name>
    <dbReference type="NCBI Taxonomy" id="2950107"/>
    <lineage>
        <taxon>Bacteria</taxon>
        <taxon>Pseudomonadati</taxon>
        <taxon>Planctomycetota</taxon>
        <taxon>Planctomycetia</taxon>
        <taxon>Pirellulales</taxon>
        <taxon>Pirellulaceae</taxon>
        <taxon>Aporhodopirellula</taxon>
    </lineage>
</organism>
<evidence type="ECO:0000313" key="1">
    <source>
        <dbReference type="EMBL" id="MCM2369884.1"/>
    </source>
</evidence>
<keyword evidence="2" id="KW-1185">Reference proteome</keyword>
<dbReference type="EMBL" id="JAMQBK010000014">
    <property type="protein sequence ID" value="MCM2369884.1"/>
    <property type="molecule type" value="Genomic_DNA"/>
</dbReference>
<sequence>MKNLPVHWYEGLFLRPQHFQATERFHHEQNRLTHDWESPYGYGLHAVKFSEDALSNHQLEIHHLEARMRDGTLVTFSDGNEPDRVDLKNEVAAQHHVVAELADAFEVENTIRVYLAVPRLKIGQSNIDTSGASSDSRYREMKLAVDDENREAAAQDVQFREINAKIVLSTHDLSGFELLPIAQLKRASEGEASPQLDHSYIPPLLSIKAWPGLGRDIVRGIYDIIGQKIDVLSQQIINRGVGRDTREPGDADRISMLEKLNEAHGLLSILAFAEGVHPLQAYSELCRILGSLAIFRPERCLREYPRYDHEDLVRIFTWVKIEIEKIIHSVQDYQFEQRYFEGVGMGMQVSLEPRWFHSDWQWYVGVAKGDLTESECRDLLSPGQLDWKFGSSRQVEILFKRRAEGVKLEPVSRAIRALPARQDWVYYQVLQDGAPAWRDVQQTQSLAIRLKDSLIMNSDKLQGERQIVVSAFGRKVPLEFALFAVPSES</sequence>
<dbReference type="RefSeq" id="WP_250927555.1">
    <property type="nucleotide sequence ID" value="NZ_JAMQBK010000014.1"/>
</dbReference>
<reference evidence="1 2" key="1">
    <citation type="journal article" date="2022" name="Syst. Appl. Microbiol.">
        <title>Rhodopirellula aestuarii sp. nov., a novel member of the genus Rhodopirellula isolated from brackish sediments collected in the Tagus River estuary, Portugal.</title>
        <authorList>
            <person name="Vitorino I.R."/>
            <person name="Klimek D."/>
            <person name="Calusinska M."/>
            <person name="Lobo-da-Cunha A."/>
            <person name="Vasconcelos V."/>
            <person name="Lage O.M."/>
        </authorList>
    </citation>
    <scope>NUCLEOTIDE SEQUENCE [LARGE SCALE GENOMIC DNA]</scope>
    <source>
        <strain evidence="1 2">ICT_H3.1</strain>
    </source>
</reference>
<comment type="caution">
    <text evidence="1">The sequence shown here is derived from an EMBL/GenBank/DDBJ whole genome shotgun (WGS) entry which is preliminary data.</text>
</comment>
<dbReference type="Pfam" id="PF05936">
    <property type="entry name" value="T6SS_VasE"/>
    <property type="match status" value="1"/>
</dbReference>
<accession>A0ABT0TZ52</accession>
<name>A0ABT0TZ52_9BACT</name>
<dbReference type="PANTHER" id="PTHR35566">
    <property type="entry name" value="BLR3599 PROTEIN"/>
    <property type="match status" value="1"/>
</dbReference>
<dbReference type="NCBIfam" id="TIGR03353">
    <property type="entry name" value="VI_chp_4"/>
    <property type="match status" value="1"/>
</dbReference>